<evidence type="ECO:0000313" key="2">
    <source>
        <dbReference type="EMBL" id="AYV22857.1"/>
    </source>
</evidence>
<dbReference type="InterPro" id="IPR007029">
    <property type="entry name" value="YHS_dom"/>
</dbReference>
<dbReference type="NCBIfam" id="NF041384">
    <property type="entry name" value="YHS_seleno_dom"/>
    <property type="match status" value="1"/>
</dbReference>
<accession>A0A3G4VDM6</accession>
<evidence type="ECO:0000259" key="1">
    <source>
        <dbReference type="Pfam" id="PF04945"/>
    </source>
</evidence>
<protein>
    <submittedName>
        <fullName evidence="2">YHS domain protein</fullName>
    </submittedName>
</protein>
<dbReference type="Pfam" id="PF04945">
    <property type="entry name" value="YHS"/>
    <property type="match status" value="1"/>
</dbReference>
<feature type="domain" description="YHS" evidence="1">
    <location>
        <begin position="42"/>
        <end position="88"/>
    </location>
</feature>
<dbReference type="RefSeq" id="WP_124941110.1">
    <property type="nucleotide sequence ID" value="NZ_CP033577.1"/>
</dbReference>
<proteinExistence type="predicted"/>
<reference evidence="2 3" key="1">
    <citation type="submission" date="2018-11" db="EMBL/GenBank/DDBJ databases">
        <title>Complete Genome Sequence of Vbrio mediterranei 117-T6: a Potential Pathogen Bacteria Isolated from the Conchocelis of Pyropia.</title>
        <authorList>
            <person name="Liu Q."/>
        </authorList>
    </citation>
    <scope>NUCLEOTIDE SEQUENCE [LARGE SCALE GENOMIC DNA]</scope>
    <source>
        <strain evidence="2 3">117-T6</strain>
    </source>
</reference>
<dbReference type="AlphaFoldDB" id="A0A3G4VDM6"/>
<gene>
    <name evidence="2" type="ORF">ECB94_17065</name>
</gene>
<name>A0A3G4VDM6_9VIBR</name>
<organism evidence="2 3">
    <name type="scientific">Vibrio mediterranei</name>
    <dbReference type="NCBI Taxonomy" id="689"/>
    <lineage>
        <taxon>Bacteria</taxon>
        <taxon>Pseudomonadati</taxon>
        <taxon>Pseudomonadota</taxon>
        <taxon>Gammaproteobacteria</taxon>
        <taxon>Vibrionales</taxon>
        <taxon>Vibrionaceae</taxon>
        <taxon>Vibrio</taxon>
    </lineage>
</organism>
<sequence>MKYSARLFSIILMWLSSWTYVYALEPTYSDFFGKAIKGYDPVAYFTVGKPLKGDSDITYEWNGAKWYFSTQENRQQFVSNPTAYAPQYGGYCAWAVSQGYTASIDPNAWYIFENKLYLNYSKSVQKNWQKDISGNVQKADLNWPELLKN</sequence>
<evidence type="ECO:0000313" key="3">
    <source>
        <dbReference type="Proteomes" id="UP000279760"/>
    </source>
</evidence>
<dbReference type="GeneID" id="64086004"/>
<dbReference type="EMBL" id="CP033577">
    <property type="protein sequence ID" value="AYV22857.1"/>
    <property type="molecule type" value="Genomic_DNA"/>
</dbReference>
<dbReference type="Proteomes" id="UP000279760">
    <property type="component" value="Chromosome 1"/>
</dbReference>